<protein>
    <recommendedName>
        <fullName evidence="3">Mannose-6-phosphate isomerase</fullName>
    </recommendedName>
</protein>
<name>A0A447IGK4_9HYPH</name>
<dbReference type="Proteomes" id="UP000268844">
    <property type="component" value="Unassembled WGS sequence"/>
</dbReference>
<dbReference type="InterPro" id="IPR012341">
    <property type="entry name" value="6hp_glycosidase-like_sf"/>
</dbReference>
<dbReference type="AlphaFoldDB" id="A0A447IGK4"/>
<keyword evidence="2" id="KW-1185">Reference proteome</keyword>
<dbReference type="GO" id="GO:0005975">
    <property type="term" value="P:carbohydrate metabolic process"/>
    <property type="evidence" value="ECO:0007669"/>
    <property type="project" value="InterPro"/>
</dbReference>
<reference evidence="1 2" key="1">
    <citation type="submission" date="2018-12" db="EMBL/GenBank/DDBJ databases">
        <authorList>
            <person name="Criscuolo A."/>
        </authorList>
    </citation>
    <scope>NUCLEOTIDE SEQUENCE [LARGE SCALE GENOMIC DNA]</scope>
    <source>
        <strain evidence="1">ACIP1116281</strain>
    </source>
</reference>
<sequence length="416" mass="44709">MSGRPDPFLAEASRTYIEANAGTMRWLLARPSLGGFLNSKQNSITLADYTAADGLRGPAYTYGWIQGRGLEALAEHAAFFADSDPALSQQIDAAGRSLYARLAALWARDINAYFCYDADLNPVIAHKDGSTSPQSRPADIFTYSEIFVLKGLIAAAARYDSPETRDAYIAQLPALVAAIETGRFQMDEKRELSAAALAEQPDDFGPRMILLGAAGLLKRIGRPDAADFAPRFVAHVLDHHFDPASGLLRNVPGGDACNVGHGIELVGFALDFFPDSLDTATLERLQTVLIASFKAGFHGPGIRLAVAVADGAPQSPYCPWWSLPETIRAAGLCYERTANPQVLAIWQAAHAAFFQHFWRGEPALAYQTLTETGPVDYVPATPDLDPGYHTGLSLLAAIHVAQRLGAGRLSNPDTGA</sequence>
<dbReference type="InterPro" id="IPR008928">
    <property type="entry name" value="6-hairpin_glycosidase_sf"/>
</dbReference>
<dbReference type="OrthoDB" id="7800341at2"/>
<accession>A0A447IGK4</accession>
<dbReference type="Gene3D" id="1.50.10.10">
    <property type="match status" value="1"/>
</dbReference>
<evidence type="ECO:0000313" key="1">
    <source>
        <dbReference type="EMBL" id="VDS06586.1"/>
    </source>
</evidence>
<evidence type="ECO:0000313" key="2">
    <source>
        <dbReference type="Proteomes" id="UP000268844"/>
    </source>
</evidence>
<dbReference type="EMBL" id="UZWD01000053">
    <property type="protein sequence ID" value="VDS06586.1"/>
    <property type="molecule type" value="Genomic_DNA"/>
</dbReference>
<gene>
    <name evidence="1" type="ORF">DEVEQU_03750</name>
</gene>
<proteinExistence type="predicted"/>
<dbReference type="SUPFAM" id="SSF48208">
    <property type="entry name" value="Six-hairpin glycosidases"/>
    <property type="match status" value="1"/>
</dbReference>
<evidence type="ECO:0008006" key="3">
    <source>
        <dbReference type="Google" id="ProtNLM"/>
    </source>
</evidence>
<dbReference type="RefSeq" id="WP_126152100.1">
    <property type="nucleotide sequence ID" value="NZ_JBHTMH010000001.1"/>
</dbReference>
<organism evidence="1 2">
    <name type="scientific">Devosia equisanguinis</name>
    <dbReference type="NCBI Taxonomy" id="2490941"/>
    <lineage>
        <taxon>Bacteria</taxon>
        <taxon>Pseudomonadati</taxon>
        <taxon>Pseudomonadota</taxon>
        <taxon>Alphaproteobacteria</taxon>
        <taxon>Hyphomicrobiales</taxon>
        <taxon>Devosiaceae</taxon>
        <taxon>Devosia</taxon>
    </lineage>
</organism>